<name>A0ACC2NYF1_9HYME</name>
<keyword evidence="2" id="KW-1185">Reference proteome</keyword>
<dbReference type="EMBL" id="CM056742">
    <property type="protein sequence ID" value="KAJ8675898.1"/>
    <property type="molecule type" value="Genomic_DNA"/>
</dbReference>
<proteinExistence type="predicted"/>
<protein>
    <submittedName>
        <fullName evidence="1">Uncharacterized protein</fullName>
    </submittedName>
</protein>
<evidence type="ECO:0000313" key="2">
    <source>
        <dbReference type="Proteomes" id="UP001239111"/>
    </source>
</evidence>
<reference evidence="1" key="1">
    <citation type="submission" date="2023-04" db="EMBL/GenBank/DDBJ databases">
        <title>A chromosome-level genome assembly of the parasitoid wasp Eretmocerus hayati.</title>
        <authorList>
            <person name="Zhong Y."/>
            <person name="Liu S."/>
            <person name="Liu Y."/>
        </authorList>
    </citation>
    <scope>NUCLEOTIDE SEQUENCE</scope>
    <source>
        <strain evidence="1">ZJU_SS_LIU_2023</strain>
    </source>
</reference>
<evidence type="ECO:0000313" key="1">
    <source>
        <dbReference type="EMBL" id="KAJ8675898.1"/>
    </source>
</evidence>
<gene>
    <name evidence="1" type="ORF">QAD02_011684</name>
</gene>
<sequence>MELSLGKCESFQYVAKNKTWYVKDPNIDVDGTKIQHCGVGGSFRYVGAKVCPWGGLGHVHTTEEIDEVLGRLKKLSSKPLQKIQLLKTNILTRYTYGLIVSPPSNLALQEVDNTIRKRVKEMLHLPQSISTHFPHTPLRQGGLGIPKLEHLVTISSLRNGMKAENSKDTMMKEVCNTKKNLKVFRDQDESLGTQWPVAVAKLDEIKNKLREEHGKKWAEQKWQGQGVQENKEGNDSCRNCGREKETIGHIIRQCQFTKAKRIHRHNEIVEIIKCKNKEKNRTVLEEPVLKVQGQRLKPDLVMKMNEGQAYIVDVTVRYENKNSLEEAAEEKRNKYSVLSNQIKKMLQVEKVDVLAVVVGSRGAMPGSTKQALKKSDSGGTGDLSTISLIALRSSIEIISAFMDQ</sequence>
<accession>A0ACC2NYF1</accession>
<dbReference type="Proteomes" id="UP001239111">
    <property type="component" value="Chromosome 2"/>
</dbReference>
<organism evidence="1 2">
    <name type="scientific">Eretmocerus hayati</name>
    <dbReference type="NCBI Taxonomy" id="131215"/>
    <lineage>
        <taxon>Eukaryota</taxon>
        <taxon>Metazoa</taxon>
        <taxon>Ecdysozoa</taxon>
        <taxon>Arthropoda</taxon>
        <taxon>Hexapoda</taxon>
        <taxon>Insecta</taxon>
        <taxon>Pterygota</taxon>
        <taxon>Neoptera</taxon>
        <taxon>Endopterygota</taxon>
        <taxon>Hymenoptera</taxon>
        <taxon>Apocrita</taxon>
        <taxon>Proctotrupomorpha</taxon>
        <taxon>Chalcidoidea</taxon>
        <taxon>Aphelinidae</taxon>
        <taxon>Aphelininae</taxon>
        <taxon>Eretmocerus</taxon>
    </lineage>
</organism>
<comment type="caution">
    <text evidence="1">The sequence shown here is derived from an EMBL/GenBank/DDBJ whole genome shotgun (WGS) entry which is preliminary data.</text>
</comment>